<dbReference type="Proteomes" id="UP000276215">
    <property type="component" value="Unassembled WGS sequence"/>
</dbReference>
<dbReference type="AlphaFoldDB" id="A0A3N4JGV6"/>
<feature type="compositionally biased region" description="Polar residues" evidence="11">
    <location>
        <begin position="73"/>
        <end position="86"/>
    </location>
</feature>
<dbReference type="PANTHER" id="PTHR10352">
    <property type="entry name" value="EUKARYOTIC TRANSLATION INITIATION FACTOR 3 SUBUNIT G"/>
    <property type="match status" value="1"/>
</dbReference>
<feature type="region of interest" description="Disordered" evidence="11">
    <location>
        <begin position="176"/>
        <end position="223"/>
    </location>
</feature>
<evidence type="ECO:0000256" key="11">
    <source>
        <dbReference type="SAM" id="MobiDB-lite"/>
    </source>
</evidence>
<keyword evidence="10" id="KW-0175">Coiled coil</keyword>
<dbReference type="EMBL" id="ML120403">
    <property type="protein sequence ID" value="RPA97502.1"/>
    <property type="molecule type" value="Genomic_DNA"/>
</dbReference>
<organism evidence="13 14">
    <name type="scientific">Choiromyces venosus 120613-1</name>
    <dbReference type="NCBI Taxonomy" id="1336337"/>
    <lineage>
        <taxon>Eukaryota</taxon>
        <taxon>Fungi</taxon>
        <taxon>Dikarya</taxon>
        <taxon>Ascomycota</taxon>
        <taxon>Pezizomycotina</taxon>
        <taxon>Pezizomycetes</taxon>
        <taxon>Pezizales</taxon>
        <taxon>Tuberaceae</taxon>
        <taxon>Choiromyces</taxon>
    </lineage>
</organism>
<proteinExistence type="inferred from homology"/>
<comment type="subcellular location">
    <subcellularLocation>
        <location evidence="1">Nucleus</location>
    </subcellularLocation>
</comment>
<feature type="compositionally biased region" description="Polar residues" evidence="11">
    <location>
        <begin position="601"/>
        <end position="614"/>
    </location>
</feature>
<evidence type="ECO:0000256" key="8">
    <source>
        <dbReference type="ARBA" id="ARBA00023274"/>
    </source>
</evidence>
<reference evidence="13 14" key="1">
    <citation type="journal article" date="2018" name="Nat. Ecol. Evol.">
        <title>Pezizomycetes genomes reveal the molecular basis of ectomycorrhizal truffle lifestyle.</title>
        <authorList>
            <person name="Murat C."/>
            <person name="Payen T."/>
            <person name="Noel B."/>
            <person name="Kuo A."/>
            <person name="Morin E."/>
            <person name="Chen J."/>
            <person name="Kohler A."/>
            <person name="Krizsan K."/>
            <person name="Balestrini R."/>
            <person name="Da Silva C."/>
            <person name="Montanini B."/>
            <person name="Hainaut M."/>
            <person name="Levati E."/>
            <person name="Barry K.W."/>
            <person name="Belfiori B."/>
            <person name="Cichocki N."/>
            <person name="Clum A."/>
            <person name="Dockter R.B."/>
            <person name="Fauchery L."/>
            <person name="Guy J."/>
            <person name="Iotti M."/>
            <person name="Le Tacon F."/>
            <person name="Lindquist E.A."/>
            <person name="Lipzen A."/>
            <person name="Malagnac F."/>
            <person name="Mello A."/>
            <person name="Molinier V."/>
            <person name="Miyauchi S."/>
            <person name="Poulain J."/>
            <person name="Riccioni C."/>
            <person name="Rubini A."/>
            <person name="Sitrit Y."/>
            <person name="Splivallo R."/>
            <person name="Traeger S."/>
            <person name="Wang M."/>
            <person name="Zifcakova L."/>
            <person name="Wipf D."/>
            <person name="Zambonelli A."/>
            <person name="Paolocci F."/>
            <person name="Nowrousian M."/>
            <person name="Ottonello S."/>
            <person name="Baldrian P."/>
            <person name="Spatafora J.W."/>
            <person name="Henrissat B."/>
            <person name="Nagy L.G."/>
            <person name="Aury J.M."/>
            <person name="Wincker P."/>
            <person name="Grigoriev I.V."/>
            <person name="Bonfante P."/>
            <person name="Martin F.M."/>
        </authorList>
    </citation>
    <scope>NUCLEOTIDE SEQUENCE [LARGE SCALE GENOMIC DNA]</scope>
    <source>
        <strain evidence="13 14">120613-1</strain>
    </source>
</reference>
<dbReference type="Pfam" id="PF00076">
    <property type="entry name" value="RRM_1"/>
    <property type="match status" value="3"/>
</dbReference>
<dbReference type="FunFam" id="3.30.70.330:FF:000247">
    <property type="entry name" value="Multiple RNA-binding domain-containing protein 1"/>
    <property type="match status" value="1"/>
</dbReference>
<dbReference type="STRING" id="1336337.A0A3N4JGV6"/>
<dbReference type="InterPro" id="IPR000504">
    <property type="entry name" value="RRM_dom"/>
</dbReference>
<keyword evidence="5" id="KW-0677">Repeat</keyword>
<evidence type="ECO:0000259" key="12">
    <source>
        <dbReference type="PROSITE" id="PS50102"/>
    </source>
</evidence>
<dbReference type="GO" id="GO:1990904">
    <property type="term" value="C:ribonucleoprotein complex"/>
    <property type="evidence" value="ECO:0007669"/>
    <property type="project" value="UniProtKB-KW"/>
</dbReference>
<evidence type="ECO:0000256" key="9">
    <source>
        <dbReference type="PROSITE-ProRule" id="PRU00176"/>
    </source>
</evidence>
<evidence type="ECO:0000256" key="7">
    <source>
        <dbReference type="ARBA" id="ARBA00023242"/>
    </source>
</evidence>
<dbReference type="PROSITE" id="PS50102">
    <property type="entry name" value="RRM"/>
    <property type="match status" value="4"/>
</dbReference>
<keyword evidence="14" id="KW-1185">Reference proteome</keyword>
<name>A0A3N4JGV6_9PEZI</name>
<feature type="compositionally biased region" description="Basic and acidic residues" evidence="11">
    <location>
        <begin position="184"/>
        <end position="200"/>
    </location>
</feature>
<evidence type="ECO:0000256" key="6">
    <source>
        <dbReference type="ARBA" id="ARBA00022884"/>
    </source>
</evidence>
<dbReference type="GO" id="GO:0003723">
    <property type="term" value="F:RNA binding"/>
    <property type="evidence" value="ECO:0007669"/>
    <property type="project" value="UniProtKB-UniRule"/>
</dbReference>
<feature type="coiled-coil region" evidence="10">
    <location>
        <begin position="691"/>
        <end position="718"/>
    </location>
</feature>
<feature type="compositionally biased region" description="Acidic residues" evidence="11">
    <location>
        <begin position="201"/>
        <end position="210"/>
    </location>
</feature>
<evidence type="ECO:0000256" key="4">
    <source>
        <dbReference type="ARBA" id="ARBA00022552"/>
    </source>
</evidence>
<feature type="region of interest" description="Disordered" evidence="11">
    <location>
        <begin position="595"/>
        <end position="616"/>
    </location>
</feature>
<feature type="region of interest" description="Disordered" evidence="11">
    <location>
        <begin position="1"/>
        <end position="153"/>
    </location>
</feature>
<evidence type="ECO:0000313" key="13">
    <source>
        <dbReference type="EMBL" id="RPA97502.1"/>
    </source>
</evidence>
<feature type="compositionally biased region" description="Basic residues" evidence="11">
    <location>
        <begin position="1"/>
        <end position="10"/>
    </location>
</feature>
<feature type="domain" description="RRM" evidence="12">
    <location>
        <begin position="418"/>
        <end position="499"/>
    </location>
</feature>
<feature type="domain" description="RRM" evidence="12">
    <location>
        <begin position="518"/>
        <end position="601"/>
    </location>
</feature>
<evidence type="ECO:0000313" key="14">
    <source>
        <dbReference type="Proteomes" id="UP000276215"/>
    </source>
</evidence>
<dbReference type="SUPFAM" id="SSF54928">
    <property type="entry name" value="RNA-binding domain, RBD"/>
    <property type="match status" value="2"/>
</dbReference>
<accession>A0A3N4JGV6</accession>
<evidence type="ECO:0000256" key="5">
    <source>
        <dbReference type="ARBA" id="ARBA00022737"/>
    </source>
</evidence>
<feature type="compositionally biased region" description="Acidic residues" evidence="11">
    <location>
        <begin position="130"/>
        <end position="142"/>
    </location>
</feature>
<evidence type="ECO:0000256" key="1">
    <source>
        <dbReference type="ARBA" id="ARBA00004123"/>
    </source>
</evidence>
<evidence type="ECO:0000256" key="10">
    <source>
        <dbReference type="SAM" id="Coils"/>
    </source>
</evidence>
<gene>
    <name evidence="13" type="ORF">L873DRAFT_1828937</name>
</gene>
<evidence type="ECO:0000256" key="3">
    <source>
        <dbReference type="ARBA" id="ARBA00013428"/>
    </source>
</evidence>
<dbReference type="InterPro" id="IPR012677">
    <property type="entry name" value="Nucleotide-bd_a/b_plait_sf"/>
</dbReference>
<feature type="domain" description="RRM" evidence="12">
    <location>
        <begin position="235"/>
        <end position="313"/>
    </location>
</feature>
<keyword evidence="6 9" id="KW-0694">RNA-binding</keyword>
<dbReference type="Gene3D" id="3.30.70.330">
    <property type="match status" value="4"/>
</dbReference>
<feature type="compositionally biased region" description="Basic and acidic residues" evidence="11">
    <location>
        <begin position="27"/>
        <end position="54"/>
    </location>
</feature>
<feature type="domain" description="RRM" evidence="12">
    <location>
        <begin position="619"/>
        <end position="696"/>
    </location>
</feature>
<dbReference type="CDD" id="cd12320">
    <property type="entry name" value="RRM6_RBM19_RRM5_MRD1"/>
    <property type="match status" value="1"/>
</dbReference>
<dbReference type="SMART" id="SM00360">
    <property type="entry name" value="RRM"/>
    <property type="match status" value="4"/>
</dbReference>
<dbReference type="GO" id="GO:0005634">
    <property type="term" value="C:nucleus"/>
    <property type="evidence" value="ECO:0007669"/>
    <property type="project" value="UniProtKB-SubCell"/>
</dbReference>
<dbReference type="GO" id="GO:0006364">
    <property type="term" value="P:rRNA processing"/>
    <property type="evidence" value="ECO:0007669"/>
    <property type="project" value="UniProtKB-KW"/>
</dbReference>
<evidence type="ECO:0000256" key="2">
    <source>
        <dbReference type="ARBA" id="ARBA00008033"/>
    </source>
</evidence>
<keyword evidence="4" id="KW-0698">rRNA processing</keyword>
<dbReference type="OrthoDB" id="439639at2759"/>
<comment type="similarity">
    <text evidence="2">Belongs to the RRM MRD1 family.</text>
</comment>
<dbReference type="InterPro" id="IPR035979">
    <property type="entry name" value="RBD_domain_sf"/>
</dbReference>
<protein>
    <recommendedName>
        <fullName evidence="3">Multiple RNA-binding domain-containing protein 1</fullName>
    </recommendedName>
</protein>
<keyword evidence="7" id="KW-0539">Nucleus</keyword>
<keyword evidence="8" id="KW-0687">Ribonucleoprotein</keyword>
<sequence>MRIFHAHGRKHEPSSSHNTSIISLEPSGKRQRSDVEENSKNRFSEHDPKFKEFLEAMQPKSKSKTWGNEDLASFSQDVGVQVSQPISADAEGSDDEYEDIPTQKKKPNSSKPEVMDVDPIEDNAPLVDDMQLDNEEDPDNTAEEGTTVVSDAEWLRSKTSRLLDLTDDVESHLARLSETSNTKQDTKNTDEVDEEWRGIEEDTEAGETTEEQPKQSSNHAKSEMEQILETISQSGRLFLRNLSYSSTEEDLRQYFAPYGDLEEVHLPIDNKTHSSKGFAYVLYKNPQDAVQACQSLDRKIFQGRLLHILAASPKRENKLDEYAISKLPLKKQREIKRKATAASSTFNWNSMYMNADSVISSVADRLGVSKAELLDPTSSDAAVRQAHAETHVIQETKVYFAQHGMDLKAFGKREKDDKTVLFKNFPYGTKVEDIRNLVEPFGKVGRVLMPPAGTIAVVEFTDAPAARTAFASFTPKIVDAPKMSAVALGKDPKVSATDLLLPTQTTATTTDETEAETSTLFVRNLNFTTTTATLTELFKSINGFLSARVKTKPDPKNPGGTLSMGFGFVEFRSKSEAMAAMEALNEHVLEDHKLAIKPSQRHSSTSTTNSQPKSTAKRTKIIIKNLPFEASKKDLRALFSAYGTLRSVRVPKKFGGATRGFGFADFVTAREAQGAMDALKDTHFLGRRLVLEFAEGVVEGAEEEIERMQKKVAGQSGVVEVARLREGRRRRGGELKDGGGEDI</sequence>